<evidence type="ECO:0000256" key="1">
    <source>
        <dbReference type="SAM" id="Phobius"/>
    </source>
</evidence>
<dbReference type="EMBL" id="KQ986803">
    <property type="protein sequence ID" value="KZV58311.1"/>
    <property type="molecule type" value="Genomic_DNA"/>
</dbReference>
<gene>
    <name evidence="2" type="ORF">F511_19926</name>
</gene>
<dbReference type="AlphaFoldDB" id="A0A2Z7DJK1"/>
<keyword evidence="3" id="KW-1185">Reference proteome</keyword>
<keyword evidence="1" id="KW-1133">Transmembrane helix</keyword>
<name>A0A2Z7DJK1_9LAMI</name>
<evidence type="ECO:0000313" key="2">
    <source>
        <dbReference type="EMBL" id="KZV58311.1"/>
    </source>
</evidence>
<dbReference type="Proteomes" id="UP000250235">
    <property type="component" value="Unassembled WGS sequence"/>
</dbReference>
<feature type="transmembrane region" description="Helical" evidence="1">
    <location>
        <begin position="12"/>
        <end position="33"/>
    </location>
</feature>
<protein>
    <submittedName>
        <fullName evidence="2">TMV resistance protein N</fullName>
    </submittedName>
</protein>
<evidence type="ECO:0000313" key="3">
    <source>
        <dbReference type="Proteomes" id="UP000250235"/>
    </source>
</evidence>
<accession>A0A2Z7DJK1</accession>
<proteinExistence type="predicted"/>
<sequence>MESYVPSSCIYLLRFSSCIVITFTNVLPVVVMSKFDDLVIGSCWLNQYKVWFNRRRLVAKSLFRYCKRLRKFQQMHCSSADASFLINISSCFPLIRNQQLHCDFEFSSCISFVRIQQLRSFSKISRCTDHQQMHSIVIIQQLLYSFQVLFISAGISLATERSAGSFVIPSADHSNDIVSLYIYLKDLATGILSCDWFLFVATGTIHFSRCLPAFYEIVTTQILLAEPLGSLAFKKVQVRQLVEEQQVKLEISRWVALCLSKAYVFRVKVVLF</sequence>
<keyword evidence="1" id="KW-0472">Membrane</keyword>
<organism evidence="2 3">
    <name type="scientific">Dorcoceras hygrometricum</name>
    <dbReference type="NCBI Taxonomy" id="472368"/>
    <lineage>
        <taxon>Eukaryota</taxon>
        <taxon>Viridiplantae</taxon>
        <taxon>Streptophyta</taxon>
        <taxon>Embryophyta</taxon>
        <taxon>Tracheophyta</taxon>
        <taxon>Spermatophyta</taxon>
        <taxon>Magnoliopsida</taxon>
        <taxon>eudicotyledons</taxon>
        <taxon>Gunneridae</taxon>
        <taxon>Pentapetalae</taxon>
        <taxon>asterids</taxon>
        <taxon>lamiids</taxon>
        <taxon>Lamiales</taxon>
        <taxon>Gesneriaceae</taxon>
        <taxon>Didymocarpoideae</taxon>
        <taxon>Trichosporeae</taxon>
        <taxon>Loxocarpinae</taxon>
        <taxon>Dorcoceras</taxon>
    </lineage>
</organism>
<keyword evidence="1" id="KW-0812">Transmembrane</keyword>
<reference evidence="2 3" key="1">
    <citation type="journal article" date="2015" name="Proc. Natl. Acad. Sci. U.S.A.">
        <title>The resurrection genome of Boea hygrometrica: A blueprint for survival of dehydration.</title>
        <authorList>
            <person name="Xiao L."/>
            <person name="Yang G."/>
            <person name="Zhang L."/>
            <person name="Yang X."/>
            <person name="Zhao S."/>
            <person name="Ji Z."/>
            <person name="Zhou Q."/>
            <person name="Hu M."/>
            <person name="Wang Y."/>
            <person name="Chen M."/>
            <person name="Xu Y."/>
            <person name="Jin H."/>
            <person name="Xiao X."/>
            <person name="Hu G."/>
            <person name="Bao F."/>
            <person name="Hu Y."/>
            <person name="Wan P."/>
            <person name="Li L."/>
            <person name="Deng X."/>
            <person name="Kuang T."/>
            <person name="Xiang C."/>
            <person name="Zhu J.K."/>
            <person name="Oliver M.J."/>
            <person name="He Y."/>
        </authorList>
    </citation>
    <scope>NUCLEOTIDE SEQUENCE [LARGE SCALE GENOMIC DNA]</scope>
    <source>
        <strain evidence="3">cv. XS01</strain>
    </source>
</reference>